<organism evidence="3 4">
    <name type="scientific">Helicoverpa armigera</name>
    <name type="common">Cotton bollworm</name>
    <name type="synonym">Heliothis armigera</name>
    <dbReference type="NCBI Taxonomy" id="29058"/>
    <lineage>
        <taxon>Eukaryota</taxon>
        <taxon>Metazoa</taxon>
        <taxon>Ecdysozoa</taxon>
        <taxon>Arthropoda</taxon>
        <taxon>Hexapoda</taxon>
        <taxon>Insecta</taxon>
        <taxon>Pterygota</taxon>
        <taxon>Neoptera</taxon>
        <taxon>Endopterygota</taxon>
        <taxon>Lepidoptera</taxon>
        <taxon>Glossata</taxon>
        <taxon>Ditrysia</taxon>
        <taxon>Noctuoidea</taxon>
        <taxon>Noctuidae</taxon>
        <taxon>Heliothinae</taxon>
        <taxon>Helicoverpa</taxon>
    </lineage>
</organism>
<gene>
    <name evidence="3" type="primary">HaOG213387</name>
    <name evidence="3" type="ORF">B5X24_HaOG213387</name>
</gene>
<dbReference type="AlphaFoldDB" id="A0A2W1B7C6"/>
<sequence>MNFLENITLRRTKTTVEQNDSRSEFIRPTLAGTTNNTPEISEDEDDKELNILRKEVQNLKTQLKNAHKQIELLSSEICTLKQANSNPIKNNELIQEAHKVPTNAPQKTKTPKRSKTKKWTPDNKQATTEQIPVQQIGKNQSSFSEDAILEANVLQVDESLLLPVHTSSNEKASATQRSVKVNNLHQNKLCIISDNNVNNILHHAEITFPNKKICPYCIPKAVYQQS</sequence>
<accession>A0A2W1B7C6</accession>
<proteinExistence type="predicted"/>
<feature type="compositionally biased region" description="Basic residues" evidence="2">
    <location>
        <begin position="109"/>
        <end position="118"/>
    </location>
</feature>
<evidence type="ECO:0000313" key="4">
    <source>
        <dbReference type="Proteomes" id="UP000249218"/>
    </source>
</evidence>
<name>A0A2W1B7C6_HELAM</name>
<reference evidence="3 4" key="1">
    <citation type="journal article" date="2017" name="BMC Biol.">
        <title>Genomic innovations, transcriptional plasticity and gene loss underlying the evolution and divergence of two highly polyphagous and invasive Helicoverpa pest species.</title>
        <authorList>
            <person name="Pearce S.L."/>
            <person name="Clarke D.F."/>
            <person name="East P.D."/>
            <person name="Elfekih S."/>
            <person name="Gordon K.H."/>
            <person name="Jermiin L.S."/>
            <person name="McGaughran A."/>
            <person name="Oakeshott J.G."/>
            <person name="Papanikolaou A."/>
            <person name="Perera O.P."/>
            <person name="Rane R.V."/>
            <person name="Richards S."/>
            <person name="Tay W.T."/>
            <person name="Walsh T.K."/>
            <person name="Anderson A."/>
            <person name="Anderson C.J."/>
            <person name="Asgari S."/>
            <person name="Board P.G."/>
            <person name="Bretschneider A."/>
            <person name="Campbell P.M."/>
            <person name="Chertemps T."/>
            <person name="Christeller J.T."/>
            <person name="Coppin C.W."/>
            <person name="Downes S.J."/>
            <person name="Duan G."/>
            <person name="Farnsworth C.A."/>
            <person name="Good R.T."/>
            <person name="Han L.B."/>
            <person name="Han Y.C."/>
            <person name="Hatje K."/>
            <person name="Horne I."/>
            <person name="Huang Y.P."/>
            <person name="Hughes D.S."/>
            <person name="Jacquin-Joly E."/>
            <person name="James W."/>
            <person name="Jhangiani S."/>
            <person name="Kollmar M."/>
            <person name="Kuwar S.S."/>
            <person name="Li S."/>
            <person name="Liu N.Y."/>
            <person name="Maibeche M.T."/>
            <person name="Miller J.R."/>
            <person name="Montagne N."/>
            <person name="Perry T."/>
            <person name="Qu J."/>
            <person name="Song S.V."/>
            <person name="Sutton G.G."/>
            <person name="Vogel H."/>
            <person name="Walenz B.P."/>
            <person name="Xu W."/>
            <person name="Zhang H.J."/>
            <person name="Zou Z."/>
            <person name="Batterham P."/>
            <person name="Edwards O.R."/>
            <person name="Feyereisen R."/>
            <person name="Gibbs R.A."/>
            <person name="Heckel D.G."/>
            <person name="McGrath A."/>
            <person name="Robin C."/>
            <person name="Scherer S.E."/>
            <person name="Worley K.C."/>
            <person name="Wu Y.D."/>
        </authorList>
    </citation>
    <scope>NUCLEOTIDE SEQUENCE [LARGE SCALE GENOMIC DNA]</scope>
    <source>
        <strain evidence="3">Harm_GR_Male_#8</strain>
        <tissue evidence="3">Whole organism</tissue>
    </source>
</reference>
<evidence type="ECO:0000256" key="1">
    <source>
        <dbReference type="SAM" id="Coils"/>
    </source>
</evidence>
<keyword evidence="1" id="KW-0175">Coiled coil</keyword>
<feature type="coiled-coil region" evidence="1">
    <location>
        <begin position="42"/>
        <end position="76"/>
    </location>
</feature>
<protein>
    <submittedName>
        <fullName evidence="3">Uncharacterized protein</fullName>
    </submittedName>
</protein>
<feature type="region of interest" description="Disordered" evidence="2">
    <location>
        <begin position="97"/>
        <end position="128"/>
    </location>
</feature>
<dbReference type="Proteomes" id="UP000249218">
    <property type="component" value="Unassembled WGS sequence"/>
</dbReference>
<dbReference type="EMBL" id="KZ150317">
    <property type="protein sequence ID" value="PZC71438.1"/>
    <property type="molecule type" value="Genomic_DNA"/>
</dbReference>
<evidence type="ECO:0000313" key="3">
    <source>
        <dbReference type="EMBL" id="PZC71438.1"/>
    </source>
</evidence>
<evidence type="ECO:0000256" key="2">
    <source>
        <dbReference type="SAM" id="MobiDB-lite"/>
    </source>
</evidence>
<keyword evidence="4" id="KW-1185">Reference proteome</keyword>